<feature type="compositionally biased region" description="Polar residues" evidence="1">
    <location>
        <begin position="28"/>
        <end position="37"/>
    </location>
</feature>
<feature type="compositionally biased region" description="Pro residues" evidence="1">
    <location>
        <begin position="93"/>
        <end position="106"/>
    </location>
</feature>
<comment type="caution">
    <text evidence="2">The sequence shown here is derived from an EMBL/GenBank/DDBJ whole genome shotgun (WGS) entry which is preliminary data.</text>
</comment>
<accession>A0A1W0WRY8</accession>
<feature type="compositionally biased region" description="Acidic residues" evidence="1">
    <location>
        <begin position="141"/>
        <end position="152"/>
    </location>
</feature>
<dbReference type="AlphaFoldDB" id="A0A1W0WRY8"/>
<keyword evidence="3" id="KW-1185">Reference proteome</keyword>
<reference evidence="3" key="1">
    <citation type="submission" date="2017-01" db="EMBL/GenBank/DDBJ databases">
        <title>Comparative genomics of anhydrobiosis in the tardigrade Hypsibius dujardini.</title>
        <authorList>
            <person name="Yoshida Y."/>
            <person name="Koutsovoulos G."/>
            <person name="Laetsch D."/>
            <person name="Stevens L."/>
            <person name="Kumar S."/>
            <person name="Horikawa D."/>
            <person name="Ishino K."/>
            <person name="Komine S."/>
            <person name="Tomita M."/>
            <person name="Blaxter M."/>
            <person name="Arakawa K."/>
        </authorList>
    </citation>
    <scope>NUCLEOTIDE SEQUENCE [LARGE SCALE GENOMIC DNA]</scope>
    <source>
        <strain evidence="3">Z151</strain>
    </source>
</reference>
<sequence>MDNMNLSPPVYKPTYSALLQQNLDRNLSLRNAVSDPSKNPPEEIFSPSPPVYKSTKLMNDKGSPKSAFSFDGVKVEDDGETISHRQMGKQNSPAPPPPPPPPPPPLSTTAASADQEKVGSADVKEGGEEKKGDAVSPGEETQSDDEEDKTAL</sequence>
<evidence type="ECO:0000313" key="2">
    <source>
        <dbReference type="EMBL" id="OQV17950.1"/>
    </source>
</evidence>
<dbReference type="EMBL" id="MTYJ01000054">
    <property type="protein sequence ID" value="OQV17950.1"/>
    <property type="molecule type" value="Genomic_DNA"/>
</dbReference>
<name>A0A1W0WRY8_HYPEX</name>
<feature type="region of interest" description="Disordered" evidence="1">
    <location>
        <begin position="28"/>
        <end position="152"/>
    </location>
</feature>
<dbReference type="Proteomes" id="UP000192578">
    <property type="component" value="Unassembled WGS sequence"/>
</dbReference>
<evidence type="ECO:0000313" key="3">
    <source>
        <dbReference type="Proteomes" id="UP000192578"/>
    </source>
</evidence>
<gene>
    <name evidence="2" type="ORF">BV898_07893</name>
</gene>
<protein>
    <submittedName>
        <fullName evidence="2">Uncharacterized protein</fullName>
    </submittedName>
</protein>
<evidence type="ECO:0000256" key="1">
    <source>
        <dbReference type="SAM" id="MobiDB-lite"/>
    </source>
</evidence>
<organism evidence="2 3">
    <name type="scientific">Hypsibius exemplaris</name>
    <name type="common">Freshwater tardigrade</name>
    <dbReference type="NCBI Taxonomy" id="2072580"/>
    <lineage>
        <taxon>Eukaryota</taxon>
        <taxon>Metazoa</taxon>
        <taxon>Ecdysozoa</taxon>
        <taxon>Tardigrada</taxon>
        <taxon>Eutardigrada</taxon>
        <taxon>Parachela</taxon>
        <taxon>Hypsibioidea</taxon>
        <taxon>Hypsibiidae</taxon>
        <taxon>Hypsibius</taxon>
    </lineage>
</organism>
<feature type="compositionally biased region" description="Basic and acidic residues" evidence="1">
    <location>
        <begin position="114"/>
        <end position="133"/>
    </location>
</feature>
<proteinExistence type="predicted"/>